<dbReference type="AlphaFoldDB" id="A0A9Q0TWA8"/>
<comment type="similarity">
    <text evidence="1">Belongs to the short-chain dehydrogenases/reductases (SDR) family.</text>
</comment>
<dbReference type="EMBL" id="JAPFFK010000014">
    <property type="protein sequence ID" value="KAJ6719031.1"/>
    <property type="molecule type" value="Genomic_DNA"/>
</dbReference>
<evidence type="ECO:0000313" key="4">
    <source>
        <dbReference type="Proteomes" id="UP001151532"/>
    </source>
</evidence>
<evidence type="ECO:0000313" key="3">
    <source>
        <dbReference type="EMBL" id="KAJ6719031.1"/>
    </source>
</evidence>
<keyword evidence="4" id="KW-1185">Reference proteome</keyword>
<dbReference type="GO" id="GO:0016491">
    <property type="term" value="F:oxidoreductase activity"/>
    <property type="evidence" value="ECO:0007669"/>
    <property type="project" value="UniProtKB-KW"/>
</dbReference>
<dbReference type="PANTHER" id="PTHR43180">
    <property type="entry name" value="3-OXOACYL-(ACYL-CARRIER-PROTEIN) REDUCTASE (AFU_ORTHOLOGUE AFUA_6G11210)"/>
    <property type="match status" value="1"/>
</dbReference>
<dbReference type="OrthoDB" id="294295at2759"/>
<protein>
    <submittedName>
        <fullName evidence="3">3-OXOACYL-(ACYL-CARRIER-PROTEIN) REDUCTASE</fullName>
    </submittedName>
</protein>
<gene>
    <name evidence="3" type="ORF">OIU79_006819</name>
</gene>
<dbReference type="Proteomes" id="UP001151532">
    <property type="component" value="Chromosome 10"/>
</dbReference>
<dbReference type="Gene3D" id="3.40.50.720">
    <property type="entry name" value="NAD(P)-binding Rossmann-like Domain"/>
    <property type="match status" value="1"/>
</dbReference>
<accession>A0A9Q0TWA8</accession>
<dbReference type="PANTHER" id="PTHR43180:SF42">
    <property type="entry name" value="SHORT-CHAIN DEHYDROGENASE REDUCTASE ATA1"/>
    <property type="match status" value="1"/>
</dbReference>
<name>A0A9Q0TWA8_SALPP</name>
<reference evidence="3" key="1">
    <citation type="submission" date="2022-11" db="EMBL/GenBank/DDBJ databases">
        <authorList>
            <person name="Hyden B.L."/>
            <person name="Feng K."/>
            <person name="Yates T."/>
            <person name="Jawdy S."/>
            <person name="Smart L.B."/>
            <person name="Muchero W."/>
        </authorList>
    </citation>
    <scope>NUCLEOTIDE SEQUENCE</scope>
    <source>
        <tissue evidence="3">Shoot tip</tissue>
    </source>
</reference>
<reference evidence="3" key="2">
    <citation type="journal article" date="2023" name="Int. J. Mol. Sci.">
        <title>De Novo Assembly and Annotation of 11 Diverse Shrub Willow (Salix) Genomes Reveals Novel Gene Organization in Sex-Linked Regions.</title>
        <authorList>
            <person name="Hyden B."/>
            <person name="Feng K."/>
            <person name="Yates T.B."/>
            <person name="Jawdy S."/>
            <person name="Cereghino C."/>
            <person name="Smart L.B."/>
            <person name="Muchero W."/>
        </authorList>
    </citation>
    <scope>NUCLEOTIDE SEQUENCE</scope>
    <source>
        <tissue evidence="3">Shoot tip</tissue>
    </source>
</reference>
<organism evidence="3 4">
    <name type="scientific">Salix purpurea</name>
    <name type="common">Purple osier willow</name>
    <dbReference type="NCBI Taxonomy" id="77065"/>
    <lineage>
        <taxon>Eukaryota</taxon>
        <taxon>Viridiplantae</taxon>
        <taxon>Streptophyta</taxon>
        <taxon>Embryophyta</taxon>
        <taxon>Tracheophyta</taxon>
        <taxon>Spermatophyta</taxon>
        <taxon>Magnoliopsida</taxon>
        <taxon>eudicotyledons</taxon>
        <taxon>Gunneridae</taxon>
        <taxon>Pentapetalae</taxon>
        <taxon>rosids</taxon>
        <taxon>fabids</taxon>
        <taxon>Malpighiales</taxon>
        <taxon>Salicaceae</taxon>
        <taxon>Saliceae</taxon>
        <taxon>Salix</taxon>
    </lineage>
</organism>
<evidence type="ECO:0000256" key="1">
    <source>
        <dbReference type="ARBA" id="ARBA00006484"/>
    </source>
</evidence>
<sequence length="73" mass="7784">MVEVAAIAAGARGLGQPLQKYSQKKMERVIVADILDELGTSLADSIGGRYIHCDVVNEADAESAVNHRPIHAL</sequence>
<comment type="caution">
    <text evidence="3">The sequence shown here is derived from an EMBL/GenBank/DDBJ whole genome shotgun (WGS) entry which is preliminary data.</text>
</comment>
<proteinExistence type="inferred from homology"/>
<evidence type="ECO:0000256" key="2">
    <source>
        <dbReference type="ARBA" id="ARBA00023002"/>
    </source>
</evidence>
<keyword evidence="2" id="KW-0560">Oxidoreductase</keyword>